<gene>
    <name evidence="13" type="primary">gspL</name>
    <name evidence="13" type="ORF">CWE15_06205</name>
</gene>
<evidence type="ECO:0000256" key="10">
    <source>
        <dbReference type="PIRNR" id="PIRNR015761"/>
    </source>
</evidence>
<evidence type="ECO:0000256" key="1">
    <source>
        <dbReference type="ARBA" id="ARBA00004377"/>
    </source>
</evidence>
<dbReference type="Gene3D" id="3.30.420.380">
    <property type="match status" value="1"/>
</dbReference>
<evidence type="ECO:0000256" key="7">
    <source>
        <dbReference type="ARBA" id="ARBA00022927"/>
    </source>
</evidence>
<keyword evidence="3 10" id="KW-0813">Transport</keyword>
<protein>
    <recommendedName>
        <fullName evidence="10">Type II secretion system protein L</fullName>
        <shortName evidence="10">T2SS protein L</shortName>
    </recommendedName>
</protein>
<keyword evidence="7 10" id="KW-0653">Protein transport</keyword>
<dbReference type="EMBL" id="PIPQ01000002">
    <property type="protein sequence ID" value="RUO42991.1"/>
    <property type="molecule type" value="Genomic_DNA"/>
</dbReference>
<organism evidence="13 14">
    <name type="scientific">Aliidiomarina taiwanensis</name>
    <dbReference type="NCBI Taxonomy" id="946228"/>
    <lineage>
        <taxon>Bacteria</taxon>
        <taxon>Pseudomonadati</taxon>
        <taxon>Pseudomonadota</taxon>
        <taxon>Gammaproteobacteria</taxon>
        <taxon>Alteromonadales</taxon>
        <taxon>Idiomarinaceae</taxon>
        <taxon>Aliidiomarina</taxon>
    </lineage>
</organism>
<evidence type="ECO:0000256" key="4">
    <source>
        <dbReference type="ARBA" id="ARBA00022475"/>
    </source>
</evidence>
<evidence type="ECO:0000259" key="11">
    <source>
        <dbReference type="Pfam" id="PF05134"/>
    </source>
</evidence>
<dbReference type="PIRSF" id="PIRSF015761">
    <property type="entry name" value="Protein_L"/>
    <property type="match status" value="1"/>
</dbReference>
<evidence type="ECO:0000313" key="13">
    <source>
        <dbReference type="EMBL" id="RUO42991.1"/>
    </source>
</evidence>
<comment type="caution">
    <text evidence="13">The sequence shown here is derived from an EMBL/GenBank/DDBJ whole genome shotgun (WGS) entry which is preliminary data.</text>
</comment>
<dbReference type="InterPro" id="IPR025691">
    <property type="entry name" value="GspL_pp_dom"/>
</dbReference>
<evidence type="ECO:0000256" key="6">
    <source>
        <dbReference type="ARBA" id="ARBA00022692"/>
    </source>
</evidence>
<dbReference type="InterPro" id="IPR007812">
    <property type="entry name" value="T2SS_protein-GspL"/>
</dbReference>
<dbReference type="GO" id="GO:0015627">
    <property type="term" value="C:type II protein secretion system complex"/>
    <property type="evidence" value="ECO:0007669"/>
    <property type="project" value="InterPro"/>
</dbReference>
<dbReference type="GO" id="GO:0015628">
    <property type="term" value="P:protein secretion by the type II secretion system"/>
    <property type="evidence" value="ECO:0007669"/>
    <property type="project" value="InterPro"/>
</dbReference>
<comment type="similarity">
    <text evidence="2 10">Belongs to the GSP L family.</text>
</comment>
<keyword evidence="9" id="KW-0472">Membrane</keyword>
<dbReference type="Gene3D" id="3.30.420.370">
    <property type="match status" value="1"/>
</dbReference>
<sequence length="426" mass="47914">MALRNYTLKTVRRGYSTAPVEAMSEMSEKLIIRLPTTRDAQVHWLIADATAEEVIASGVLPSLEHLSELTEKASNRSLYVTVASNGISLLEAAVPAKSRRHLQNIIPFTLEDDVAQDIDELHFAWPSHTPANQPIPVAVVAKSRMSFWLDALQEAGLQVSRLIPDVLLLPYEQDRWTVAAFDSHWLIRQGAWQGVQLDPEWLEHLAYPEDELPAELLTLGEVHWPEHVPVPAPTRALAQDLPLLALLKQWDTATLNLCQGAFTQEQRQSMDWDMLRWPAAAAALFMLAYISNLGVTWMQLNQQTAHIQQAIESRYLELFPEQHRVPPDVRRRMEQLASGHTGEGGALLLSMLNDLVPAFEEAALEVSLLQFDGNRGELRIQATGKNFNTFERFQREARKQALDIEQGQLVSRSGQIAGRLTVRKPS</sequence>
<dbReference type="GO" id="GO:0005886">
    <property type="term" value="C:plasma membrane"/>
    <property type="evidence" value="ECO:0007669"/>
    <property type="project" value="UniProtKB-SubCell"/>
</dbReference>
<feature type="domain" description="GspL cytoplasmic actin-ATPase-like" evidence="11">
    <location>
        <begin position="30"/>
        <end position="264"/>
    </location>
</feature>
<accession>A0A432X7Y5</accession>
<reference evidence="13 14" key="1">
    <citation type="journal article" date="2011" name="Front. Microbiol.">
        <title>Genomic signatures of strain selection and enhancement in Bacillus atrophaeus var. globigii, a historical biowarfare simulant.</title>
        <authorList>
            <person name="Gibbons H.S."/>
            <person name="Broomall S.M."/>
            <person name="McNew L.A."/>
            <person name="Daligault H."/>
            <person name="Chapman C."/>
            <person name="Bruce D."/>
            <person name="Karavis M."/>
            <person name="Krepps M."/>
            <person name="McGregor P.A."/>
            <person name="Hong C."/>
            <person name="Park K.H."/>
            <person name="Akmal A."/>
            <person name="Feldman A."/>
            <person name="Lin J.S."/>
            <person name="Chang W.E."/>
            <person name="Higgs B.W."/>
            <person name="Demirev P."/>
            <person name="Lindquist J."/>
            <person name="Liem A."/>
            <person name="Fochler E."/>
            <person name="Read T.D."/>
            <person name="Tapia R."/>
            <person name="Johnson S."/>
            <person name="Bishop-Lilly K.A."/>
            <person name="Detter C."/>
            <person name="Han C."/>
            <person name="Sozhamannan S."/>
            <person name="Rosenzweig C.N."/>
            <person name="Skowronski E.W."/>
        </authorList>
    </citation>
    <scope>NUCLEOTIDE SEQUENCE [LARGE SCALE GENOMIC DNA]</scope>
    <source>
        <strain evidence="13 14">AIT1</strain>
    </source>
</reference>
<evidence type="ECO:0000313" key="14">
    <source>
        <dbReference type="Proteomes" id="UP000286976"/>
    </source>
</evidence>
<evidence type="ECO:0000256" key="2">
    <source>
        <dbReference type="ARBA" id="ARBA00005318"/>
    </source>
</evidence>
<proteinExistence type="inferred from homology"/>
<comment type="subcellular location">
    <subcellularLocation>
        <location evidence="1">Cell inner membrane</location>
        <topology evidence="1">Single-pass membrane protein</topology>
    </subcellularLocation>
</comment>
<keyword evidence="8" id="KW-1133">Transmembrane helix</keyword>
<name>A0A432X7Y5_9GAMM</name>
<dbReference type="Proteomes" id="UP000286976">
    <property type="component" value="Unassembled WGS sequence"/>
</dbReference>
<evidence type="ECO:0000256" key="8">
    <source>
        <dbReference type="ARBA" id="ARBA00022989"/>
    </source>
</evidence>
<dbReference type="Gene3D" id="3.30.1360.100">
    <property type="entry name" value="General secretion pathway protein M, EpsM"/>
    <property type="match status" value="1"/>
</dbReference>
<dbReference type="AlphaFoldDB" id="A0A432X7Y5"/>
<comment type="function">
    <text evidence="10">Inner membrane component of the type II secretion system required for the energy-dependent secretion of extracellular factors such as proteases and toxins from the periplasm.</text>
</comment>
<dbReference type="GO" id="GO:0009276">
    <property type="term" value="C:Gram-negative-bacterium-type cell wall"/>
    <property type="evidence" value="ECO:0007669"/>
    <property type="project" value="InterPro"/>
</dbReference>
<dbReference type="CDD" id="cd24017">
    <property type="entry name" value="ASKHA_T2SSL_N"/>
    <property type="match status" value="1"/>
</dbReference>
<keyword evidence="6" id="KW-0812">Transmembrane</keyword>
<dbReference type="Pfam" id="PF12693">
    <property type="entry name" value="GspL_C"/>
    <property type="match status" value="1"/>
</dbReference>
<keyword evidence="14" id="KW-1185">Reference proteome</keyword>
<dbReference type="InterPro" id="IPR043129">
    <property type="entry name" value="ATPase_NBD"/>
</dbReference>
<dbReference type="Pfam" id="PF05134">
    <property type="entry name" value="T2SSL"/>
    <property type="match status" value="1"/>
</dbReference>
<evidence type="ECO:0000259" key="12">
    <source>
        <dbReference type="Pfam" id="PF12693"/>
    </source>
</evidence>
<dbReference type="SUPFAM" id="SSF53067">
    <property type="entry name" value="Actin-like ATPase domain"/>
    <property type="match status" value="2"/>
</dbReference>
<evidence type="ECO:0000256" key="9">
    <source>
        <dbReference type="ARBA" id="ARBA00023136"/>
    </source>
</evidence>
<dbReference type="InterPro" id="IPR024230">
    <property type="entry name" value="GspL_cyto_dom"/>
</dbReference>
<dbReference type="NCBIfam" id="TIGR01709">
    <property type="entry name" value="typeII_sec_gspL"/>
    <property type="match status" value="1"/>
</dbReference>
<evidence type="ECO:0000256" key="5">
    <source>
        <dbReference type="ARBA" id="ARBA00022519"/>
    </source>
</evidence>
<evidence type="ECO:0000256" key="3">
    <source>
        <dbReference type="ARBA" id="ARBA00022448"/>
    </source>
</evidence>
<keyword evidence="5" id="KW-0997">Cell inner membrane</keyword>
<keyword evidence="4" id="KW-1003">Cell membrane</keyword>
<feature type="domain" description="GspL periplasmic" evidence="12">
    <location>
        <begin position="272"/>
        <end position="424"/>
    </location>
</feature>